<gene>
    <name evidence="2" type="ORF">G4B88_031473</name>
</gene>
<evidence type="ECO:0000313" key="2">
    <source>
        <dbReference type="EMBL" id="KAF4377807.1"/>
    </source>
</evidence>
<evidence type="ECO:0000256" key="1">
    <source>
        <dbReference type="SAM" id="SignalP"/>
    </source>
</evidence>
<protein>
    <submittedName>
        <fullName evidence="2">Uncharacterized protein</fullName>
    </submittedName>
</protein>
<dbReference type="AlphaFoldDB" id="A0A7J6G4L6"/>
<comment type="caution">
    <text evidence="2">The sequence shown here is derived from an EMBL/GenBank/DDBJ whole genome shotgun (WGS) entry which is preliminary data.</text>
</comment>
<dbReference type="EMBL" id="JAATIQ010000141">
    <property type="protein sequence ID" value="KAF4377807.1"/>
    <property type="molecule type" value="Genomic_DNA"/>
</dbReference>
<feature type="signal peptide" evidence="1">
    <location>
        <begin position="1"/>
        <end position="18"/>
    </location>
</feature>
<name>A0A7J6G4L6_CANSA</name>
<keyword evidence="3" id="KW-1185">Reference proteome</keyword>
<evidence type="ECO:0000313" key="3">
    <source>
        <dbReference type="Proteomes" id="UP000583929"/>
    </source>
</evidence>
<keyword evidence="1" id="KW-0732">Signal</keyword>
<organism evidence="2 3">
    <name type="scientific">Cannabis sativa</name>
    <name type="common">Hemp</name>
    <name type="synonym">Marijuana</name>
    <dbReference type="NCBI Taxonomy" id="3483"/>
    <lineage>
        <taxon>Eukaryota</taxon>
        <taxon>Viridiplantae</taxon>
        <taxon>Streptophyta</taxon>
        <taxon>Embryophyta</taxon>
        <taxon>Tracheophyta</taxon>
        <taxon>Spermatophyta</taxon>
        <taxon>Magnoliopsida</taxon>
        <taxon>eudicotyledons</taxon>
        <taxon>Gunneridae</taxon>
        <taxon>Pentapetalae</taxon>
        <taxon>rosids</taxon>
        <taxon>fabids</taxon>
        <taxon>Rosales</taxon>
        <taxon>Cannabaceae</taxon>
        <taxon>Cannabis</taxon>
    </lineage>
</organism>
<dbReference type="Proteomes" id="UP000583929">
    <property type="component" value="Unassembled WGS sequence"/>
</dbReference>
<feature type="non-terminal residue" evidence="2">
    <location>
        <position position="61"/>
    </location>
</feature>
<feature type="chain" id="PRO_5029851358" evidence="1">
    <location>
        <begin position="19"/>
        <end position="61"/>
    </location>
</feature>
<proteinExistence type="predicted"/>
<reference evidence="2 3" key="1">
    <citation type="journal article" date="2020" name="bioRxiv">
        <title>Sequence and annotation of 42 cannabis genomes reveals extensive copy number variation in cannabinoid synthesis and pathogen resistance genes.</title>
        <authorList>
            <person name="Mckernan K.J."/>
            <person name="Helbert Y."/>
            <person name="Kane L.T."/>
            <person name="Ebling H."/>
            <person name="Zhang L."/>
            <person name="Liu B."/>
            <person name="Eaton Z."/>
            <person name="Mclaughlin S."/>
            <person name="Kingan S."/>
            <person name="Baybayan P."/>
            <person name="Concepcion G."/>
            <person name="Jordan M."/>
            <person name="Riva A."/>
            <person name="Barbazuk W."/>
            <person name="Harkins T."/>
        </authorList>
    </citation>
    <scope>NUCLEOTIDE SEQUENCE [LARGE SCALE GENOMIC DNA]</scope>
    <source>
        <strain evidence="3">cv. Jamaican Lion 4</strain>
        <tissue evidence="2">Leaf</tissue>
    </source>
</reference>
<accession>A0A7J6G4L6</accession>
<sequence>SLFSQPLLLSSLLAATATYLPRLLSAIHHRLSQMSTPMLPSSHFLPSNRKLLIDFESIVES</sequence>